<comment type="caution">
    <text evidence="1">The sequence shown here is derived from an EMBL/GenBank/DDBJ whole genome shotgun (WGS) entry which is preliminary data.</text>
</comment>
<reference evidence="1 2" key="1">
    <citation type="journal article" date="2021" name="J. Hered.">
        <title>A chromosome-level genome assembly of the parasitoid wasp, Cotesia glomerata (Hymenoptera: Braconidae).</title>
        <authorList>
            <person name="Pinto B.J."/>
            <person name="Weis J.J."/>
            <person name="Gamble T."/>
            <person name="Ode P.J."/>
            <person name="Paul R."/>
            <person name="Zaspel J.M."/>
        </authorList>
    </citation>
    <scope>NUCLEOTIDE SEQUENCE [LARGE SCALE GENOMIC DNA]</scope>
    <source>
        <strain evidence="1">CgM1</strain>
    </source>
</reference>
<proteinExistence type="predicted"/>
<keyword evidence="2" id="KW-1185">Reference proteome</keyword>
<name>A0AAV7HSK4_COTGL</name>
<gene>
    <name evidence="1" type="ORF">KQX54_006115</name>
</gene>
<evidence type="ECO:0000313" key="1">
    <source>
        <dbReference type="EMBL" id="KAH0534641.1"/>
    </source>
</evidence>
<dbReference type="Proteomes" id="UP000826195">
    <property type="component" value="Unassembled WGS sequence"/>
</dbReference>
<protein>
    <submittedName>
        <fullName evidence="1">Uncharacterized protein</fullName>
    </submittedName>
</protein>
<dbReference type="EMBL" id="JAHXZJ010002982">
    <property type="protein sequence ID" value="KAH0534641.1"/>
    <property type="molecule type" value="Genomic_DNA"/>
</dbReference>
<accession>A0AAV7HSK4</accession>
<sequence>MINENTEYDDNLQFILRTLQKEEHDLYKEFAENVKEEKLLFSDLSNLLPTLRTNPEMILRNWEYSLKTCMESPKSLVMHEFIKSSRWYQDLPIKFTEECLKIIEEKRDAQALIVLALLLEGSAFEQVIPPFIPSSATIDIDPEDAKINYQMVHSASSAFNLVNPAVSLDCLLKFCVGDYIHSIINCLVNISRRTSVAKVIPFALKLMDRPVSIKKHGIRLFFFSTIFDAFKSNPNKGTWEMLKECMDGVKPGDREIYVIMLKFKDFVPNEYVADYVEKLFSVYRELSNIEAENFLFDWDYITNLLEMPNNISALFSEEQHKKIIDNYVLDLPLSMRALYRGNYYLINSYIVPARNKLEERLNHFRDIFTEIMKDINVPQPNCPTFYPANFFIHNLACNIFYYSPCDSWQERLVGILLESFSSLLKPHDDPEAFLYLTLFTLTKGEFSPQSLTCIINETLPEWIAIFSIEFISVIAEHLYNFLKAVYFNCHGPSLFYCLDVVEALLAFNADEASIFAANFLRLNAGLPNEEFSKMVNVLKNHRHPTVTSIAHVLMHRY</sequence>
<organism evidence="1 2">
    <name type="scientific">Cotesia glomerata</name>
    <name type="common">Lepidopteran parasitic wasp</name>
    <name type="synonym">Apanteles glomeratus</name>
    <dbReference type="NCBI Taxonomy" id="32391"/>
    <lineage>
        <taxon>Eukaryota</taxon>
        <taxon>Metazoa</taxon>
        <taxon>Ecdysozoa</taxon>
        <taxon>Arthropoda</taxon>
        <taxon>Hexapoda</taxon>
        <taxon>Insecta</taxon>
        <taxon>Pterygota</taxon>
        <taxon>Neoptera</taxon>
        <taxon>Endopterygota</taxon>
        <taxon>Hymenoptera</taxon>
        <taxon>Apocrita</taxon>
        <taxon>Ichneumonoidea</taxon>
        <taxon>Braconidae</taxon>
        <taxon>Microgastrinae</taxon>
        <taxon>Cotesia</taxon>
    </lineage>
</organism>
<evidence type="ECO:0000313" key="2">
    <source>
        <dbReference type="Proteomes" id="UP000826195"/>
    </source>
</evidence>
<dbReference type="AlphaFoldDB" id="A0AAV7HSK4"/>